<evidence type="ECO:0000313" key="3">
    <source>
        <dbReference type="Proteomes" id="UP000196027"/>
    </source>
</evidence>
<keyword evidence="3" id="KW-1185">Reference proteome</keyword>
<sequence>MAVYQGLEIAISLGIVLSNIVCWSALITLYLTLDRRLKIVIRDSMDLELQRPALLRVINVALCTAIKNRSSQNRYMMYYYKGFDFNRFTTRFEKSLSYTLLSSGFLLFCLVISAVVTNLIGLTAFEFFEPTH</sequence>
<keyword evidence="1" id="KW-1133">Transmembrane helix</keyword>
<feature type="transmembrane region" description="Helical" evidence="1">
    <location>
        <begin position="96"/>
        <end position="120"/>
    </location>
</feature>
<proteinExistence type="predicted"/>
<organism evidence="2 3">
    <name type="scientific">Oleiphilus messinensis</name>
    <dbReference type="NCBI Taxonomy" id="141451"/>
    <lineage>
        <taxon>Bacteria</taxon>
        <taxon>Pseudomonadati</taxon>
        <taxon>Pseudomonadota</taxon>
        <taxon>Gammaproteobacteria</taxon>
        <taxon>Oceanospirillales</taxon>
        <taxon>Oleiphilaceae</taxon>
        <taxon>Oleiphilus</taxon>
    </lineage>
</organism>
<dbReference type="AlphaFoldDB" id="A0A1Y0IHI3"/>
<dbReference type="Proteomes" id="UP000196027">
    <property type="component" value="Chromosome"/>
</dbReference>
<gene>
    <name evidence="2" type="ORF">OLMES_5028</name>
</gene>
<evidence type="ECO:0000313" key="2">
    <source>
        <dbReference type="EMBL" id="ARU59015.1"/>
    </source>
</evidence>
<dbReference type="EMBL" id="CP021425">
    <property type="protein sequence ID" value="ARU59015.1"/>
    <property type="molecule type" value="Genomic_DNA"/>
</dbReference>
<accession>A0A1Y0IHI3</accession>
<dbReference type="KEGG" id="ome:OLMES_5028"/>
<name>A0A1Y0IHI3_9GAMM</name>
<reference evidence="2 3" key="1">
    <citation type="submission" date="2017-05" db="EMBL/GenBank/DDBJ databases">
        <title>Genomic insights into alkan degradation activity of Oleiphilus messinensis.</title>
        <authorList>
            <person name="Kozyavkin S.A."/>
            <person name="Slesarev A.I."/>
            <person name="Golyshin P.N."/>
            <person name="Korzhenkov A."/>
            <person name="Golyshina O.N."/>
            <person name="Toshchakov S.V."/>
        </authorList>
    </citation>
    <scope>NUCLEOTIDE SEQUENCE [LARGE SCALE GENOMIC DNA]</scope>
    <source>
        <strain evidence="2 3">ME102</strain>
    </source>
</reference>
<keyword evidence="1" id="KW-0472">Membrane</keyword>
<keyword evidence="1" id="KW-0812">Transmembrane</keyword>
<evidence type="ECO:0000256" key="1">
    <source>
        <dbReference type="SAM" id="Phobius"/>
    </source>
</evidence>
<protein>
    <submittedName>
        <fullName evidence="2">Uncharacterized protein</fullName>
    </submittedName>
</protein>
<feature type="transmembrane region" description="Helical" evidence="1">
    <location>
        <begin position="6"/>
        <end position="33"/>
    </location>
</feature>